<organism evidence="5 6">
    <name type="scientific">Panagrellus redivivus</name>
    <name type="common">Microworm</name>
    <dbReference type="NCBI Taxonomy" id="6233"/>
    <lineage>
        <taxon>Eukaryota</taxon>
        <taxon>Metazoa</taxon>
        <taxon>Ecdysozoa</taxon>
        <taxon>Nematoda</taxon>
        <taxon>Chromadorea</taxon>
        <taxon>Rhabditida</taxon>
        <taxon>Tylenchina</taxon>
        <taxon>Panagrolaimomorpha</taxon>
        <taxon>Panagrolaimoidea</taxon>
        <taxon>Panagrolaimidae</taxon>
        <taxon>Panagrellus</taxon>
    </lineage>
</organism>
<feature type="domain" description="TFIIS N-terminal" evidence="4">
    <location>
        <begin position="2"/>
        <end position="80"/>
    </location>
</feature>
<dbReference type="InterPro" id="IPR035441">
    <property type="entry name" value="TFIIS/LEDGF_dom_sf"/>
</dbReference>
<dbReference type="PROSITE" id="PS51319">
    <property type="entry name" value="TFIIS_N"/>
    <property type="match status" value="1"/>
</dbReference>
<feature type="region of interest" description="Disordered" evidence="3">
    <location>
        <begin position="85"/>
        <end position="108"/>
    </location>
</feature>
<sequence length="139" mass="15497">MAAIAEWLAPLPDRSLPSFDVRSTLLEIVSRWTRLESTILKQSGLGKAIMMLSNHPKECQRNRGTASKLVRAWSLPILQSADYNEEGRKGYDSGRKRRRQGGDAVGSTVVPSKIAKTVPLSVRKTSANSDFFQIFNIKH</sequence>
<comment type="subcellular location">
    <subcellularLocation>
        <location evidence="2">Nucleus</location>
    </subcellularLocation>
</comment>
<evidence type="ECO:0000313" key="5">
    <source>
        <dbReference type="Proteomes" id="UP000492821"/>
    </source>
</evidence>
<dbReference type="GO" id="GO:0016973">
    <property type="term" value="P:poly(A)+ mRNA export from nucleus"/>
    <property type="evidence" value="ECO:0007669"/>
    <property type="project" value="TreeGrafter"/>
</dbReference>
<dbReference type="InterPro" id="IPR017923">
    <property type="entry name" value="TFIIS_N"/>
</dbReference>
<name>A0A7E4V7Y5_PANRE</name>
<accession>A0A7E4V7Y5</accession>
<proteinExistence type="inferred from homology"/>
<comment type="similarity">
    <text evidence="1">Belongs to the IWS1 family.</text>
</comment>
<evidence type="ECO:0000259" key="4">
    <source>
        <dbReference type="PROSITE" id="PS51319"/>
    </source>
</evidence>
<reference evidence="5" key="1">
    <citation type="journal article" date="2013" name="Genetics">
        <title>The draft genome and transcriptome of Panagrellus redivivus are shaped by the harsh demands of a free-living lifestyle.</title>
        <authorList>
            <person name="Srinivasan J."/>
            <person name="Dillman A.R."/>
            <person name="Macchietto M.G."/>
            <person name="Heikkinen L."/>
            <person name="Lakso M."/>
            <person name="Fracchia K.M."/>
            <person name="Antoshechkin I."/>
            <person name="Mortazavi A."/>
            <person name="Wong G."/>
            <person name="Sternberg P.W."/>
        </authorList>
    </citation>
    <scope>NUCLEOTIDE SEQUENCE [LARGE SCALE GENOMIC DNA]</scope>
    <source>
        <strain evidence="5">MT8872</strain>
    </source>
</reference>
<dbReference type="Pfam" id="PF08711">
    <property type="entry name" value="Med26"/>
    <property type="match status" value="1"/>
</dbReference>
<reference evidence="6" key="2">
    <citation type="submission" date="2020-10" db="UniProtKB">
        <authorList>
            <consortium name="WormBaseParasite"/>
        </authorList>
    </citation>
    <scope>IDENTIFICATION</scope>
</reference>
<evidence type="ECO:0000313" key="6">
    <source>
        <dbReference type="WBParaSite" id="Pan_g17652.t1"/>
    </source>
</evidence>
<dbReference type="InterPro" id="IPR051037">
    <property type="entry name" value="RNAPII_TF_IWS1"/>
</dbReference>
<evidence type="ECO:0000256" key="1">
    <source>
        <dbReference type="ARBA" id="ARBA00037992"/>
    </source>
</evidence>
<dbReference type="PANTHER" id="PTHR46010">
    <property type="entry name" value="PROTEIN IWS1 HOMOLOG"/>
    <property type="match status" value="1"/>
</dbReference>
<protein>
    <submittedName>
        <fullName evidence="6">TFIIS N-terminal domain-containing protein</fullName>
    </submittedName>
</protein>
<keyword evidence="2" id="KW-0539">Nucleus</keyword>
<dbReference type="Proteomes" id="UP000492821">
    <property type="component" value="Unassembled WGS sequence"/>
</dbReference>
<feature type="compositionally biased region" description="Basic and acidic residues" evidence="3">
    <location>
        <begin position="85"/>
        <end position="94"/>
    </location>
</feature>
<dbReference type="Gene3D" id="1.20.930.10">
    <property type="entry name" value="Conserved domain common to transcription factors TFIIS, elongin A, CRSP70"/>
    <property type="match status" value="1"/>
</dbReference>
<dbReference type="PANTHER" id="PTHR46010:SF1">
    <property type="entry name" value="PROTEIN IWS1 HOMOLOG"/>
    <property type="match status" value="1"/>
</dbReference>
<dbReference type="AlphaFoldDB" id="A0A7E4V7Y5"/>
<dbReference type="GO" id="GO:0005634">
    <property type="term" value="C:nucleus"/>
    <property type="evidence" value="ECO:0007669"/>
    <property type="project" value="UniProtKB-SubCell"/>
</dbReference>
<evidence type="ECO:0000256" key="3">
    <source>
        <dbReference type="SAM" id="MobiDB-lite"/>
    </source>
</evidence>
<dbReference type="WBParaSite" id="Pan_g17652.t1">
    <property type="protein sequence ID" value="Pan_g17652.t1"/>
    <property type="gene ID" value="Pan_g17652"/>
</dbReference>
<keyword evidence="5" id="KW-1185">Reference proteome</keyword>
<evidence type="ECO:0000256" key="2">
    <source>
        <dbReference type="PROSITE-ProRule" id="PRU00649"/>
    </source>
</evidence>